<dbReference type="EMBL" id="JAJFZQ010000005">
    <property type="protein sequence ID" value="MCC3266279.1"/>
    <property type="molecule type" value="Genomic_DNA"/>
</dbReference>
<proteinExistence type="predicted"/>
<dbReference type="Proteomes" id="UP001139168">
    <property type="component" value="Unassembled WGS sequence"/>
</dbReference>
<accession>A0A9X1S6J8</accession>
<evidence type="ECO:0000313" key="2">
    <source>
        <dbReference type="EMBL" id="MCC3268992.1"/>
    </source>
</evidence>
<evidence type="ECO:0000313" key="4">
    <source>
        <dbReference type="Proteomes" id="UP001139264"/>
    </source>
</evidence>
<dbReference type="AlphaFoldDB" id="A0A9X1S6J8"/>
<comment type="caution">
    <text evidence="2">The sequence shown here is derived from an EMBL/GenBank/DDBJ whole genome shotgun (WGS) entry which is preliminary data.</text>
</comment>
<keyword evidence="3" id="KW-1185">Reference proteome</keyword>
<gene>
    <name evidence="2" type="ORF">LJ751_06420</name>
    <name evidence="1" type="ORF">LJ752_09520</name>
</gene>
<evidence type="ECO:0000313" key="1">
    <source>
        <dbReference type="EMBL" id="MCC3266279.1"/>
    </source>
</evidence>
<organism evidence="2 4">
    <name type="scientific">Arthrobacter gengyunqii</name>
    <dbReference type="NCBI Taxonomy" id="2886940"/>
    <lineage>
        <taxon>Bacteria</taxon>
        <taxon>Bacillati</taxon>
        <taxon>Actinomycetota</taxon>
        <taxon>Actinomycetes</taxon>
        <taxon>Micrococcales</taxon>
        <taxon>Micrococcaceae</taxon>
        <taxon>Arthrobacter</taxon>
    </lineage>
</organism>
<evidence type="ECO:0000313" key="3">
    <source>
        <dbReference type="Proteomes" id="UP001139168"/>
    </source>
</evidence>
<dbReference type="Proteomes" id="UP001139264">
    <property type="component" value="Unassembled WGS sequence"/>
</dbReference>
<protein>
    <submittedName>
        <fullName evidence="2">Uncharacterized protein</fullName>
    </submittedName>
</protein>
<reference evidence="2" key="1">
    <citation type="submission" date="2021-10" db="EMBL/GenBank/DDBJ databases">
        <title>Novel species in genus Arthrobacter.</title>
        <authorList>
            <person name="Liu Y."/>
        </authorList>
    </citation>
    <scope>NUCLEOTIDE SEQUENCE</scope>
    <source>
        <strain evidence="1">Zg-Y786</strain>
        <strain evidence="2">Zg-Y809</strain>
    </source>
</reference>
<name>A0A9X1S6J8_9MICC</name>
<sequence>MSSAVLPAAPFAEPGTGLAGHNRISTQALTSTAKAAAAEFFRVPPAQIRVTWSDDQGMLAMSLALPVALPPLNRIAADPGLVSRAGGSVWDRAHAAKPLLRDRVTELTGSLVSRVDVRITGVQLEEGSRVR</sequence>
<dbReference type="EMBL" id="JAJFZP010000005">
    <property type="protein sequence ID" value="MCC3268992.1"/>
    <property type="molecule type" value="Genomic_DNA"/>
</dbReference>
<dbReference type="RefSeq" id="WP_227891067.1">
    <property type="nucleotide sequence ID" value="NZ_CP095461.1"/>
</dbReference>